<dbReference type="Proteomes" id="UP001500235">
    <property type="component" value="Unassembled WGS sequence"/>
</dbReference>
<comment type="caution">
    <text evidence="1">The sequence shown here is derived from an EMBL/GenBank/DDBJ whole genome shotgun (WGS) entry which is preliminary data.</text>
</comment>
<dbReference type="PROSITE" id="PS51257">
    <property type="entry name" value="PROKAR_LIPOPROTEIN"/>
    <property type="match status" value="1"/>
</dbReference>
<keyword evidence="2" id="KW-1185">Reference proteome</keyword>
<evidence type="ECO:0000313" key="2">
    <source>
        <dbReference type="Proteomes" id="UP001500235"/>
    </source>
</evidence>
<gene>
    <name evidence="1" type="ORF">GCM10022280_07560</name>
</gene>
<organism evidence="1 2">
    <name type="scientific">Sphingomonas swuensis</name>
    <dbReference type="NCBI Taxonomy" id="977800"/>
    <lineage>
        <taxon>Bacteria</taxon>
        <taxon>Pseudomonadati</taxon>
        <taxon>Pseudomonadota</taxon>
        <taxon>Alphaproteobacteria</taxon>
        <taxon>Sphingomonadales</taxon>
        <taxon>Sphingomonadaceae</taxon>
        <taxon>Sphingomonas</taxon>
    </lineage>
</organism>
<accession>A0ABP7SIP7</accession>
<name>A0ABP7SIP7_9SPHN</name>
<evidence type="ECO:0008006" key="3">
    <source>
        <dbReference type="Google" id="ProtNLM"/>
    </source>
</evidence>
<protein>
    <recommendedName>
        <fullName evidence="3">DUF4154 domain-containing protein</fullName>
    </recommendedName>
</protein>
<sequence length="183" mass="19170">MKRAFLAVAIAATQPSLSACYIDTDEQDSITYHGNGVVEATKGGEGLRMGIGVRPSEDSPQQARDMAQATKGRIVILDGGLPPPAGARLAKRIDAIRSAGGPPIFVAAVPVAEGESLERLGWAVRNPTSGSRTLLIDTTSKQVRIMGDMPVEQKAAVTRAMQPDLAAGRLEQAIALGIERLAS</sequence>
<evidence type="ECO:0000313" key="1">
    <source>
        <dbReference type="EMBL" id="GAA4012222.1"/>
    </source>
</evidence>
<reference evidence="2" key="1">
    <citation type="journal article" date="2019" name="Int. J. Syst. Evol. Microbiol.">
        <title>The Global Catalogue of Microorganisms (GCM) 10K type strain sequencing project: providing services to taxonomists for standard genome sequencing and annotation.</title>
        <authorList>
            <consortium name="The Broad Institute Genomics Platform"/>
            <consortium name="The Broad Institute Genome Sequencing Center for Infectious Disease"/>
            <person name="Wu L."/>
            <person name="Ma J."/>
        </authorList>
    </citation>
    <scope>NUCLEOTIDE SEQUENCE [LARGE SCALE GENOMIC DNA]</scope>
    <source>
        <strain evidence="2">JCM 17563</strain>
    </source>
</reference>
<dbReference type="EMBL" id="BAABBQ010000001">
    <property type="protein sequence ID" value="GAA4012222.1"/>
    <property type="molecule type" value="Genomic_DNA"/>
</dbReference>
<proteinExistence type="predicted"/>